<dbReference type="InterPro" id="IPR006626">
    <property type="entry name" value="PbH1"/>
</dbReference>
<proteinExistence type="predicted"/>
<dbReference type="EMBL" id="JACHEW010000009">
    <property type="protein sequence ID" value="MBB6016881.1"/>
    <property type="molecule type" value="Genomic_DNA"/>
</dbReference>
<dbReference type="Proteomes" id="UP000313988">
    <property type="component" value="Unassembled WGS sequence"/>
</dbReference>
<evidence type="ECO:0000313" key="3">
    <source>
        <dbReference type="Proteomes" id="UP000313988"/>
    </source>
</evidence>
<organism evidence="2 3">
    <name type="scientific">Deinococcus radiopugnans ATCC 19172</name>
    <dbReference type="NCBI Taxonomy" id="585398"/>
    <lineage>
        <taxon>Bacteria</taxon>
        <taxon>Thermotogati</taxon>
        <taxon>Deinococcota</taxon>
        <taxon>Deinococci</taxon>
        <taxon>Deinococcales</taxon>
        <taxon>Deinococcaceae</taxon>
        <taxon>Deinococcus</taxon>
    </lineage>
</organism>
<sequence length="453" mass="48869">MKAIRKAALGNVENASVTPREKTGGTAARGPGRRMLRAAFILGALTLGLTACVPSVDPRTIVPDTDPSEGPAYAGPLVITRGGTYRGNWQSFDPEVAAVTIKTSEPVVIENSFLRGRGNLIRGNEVNLTVRNTTGYGLNPLTNGAYPGRFLAVVTALNLLVENNDMQGTSGIYINLFNGNPGAGQTIKILRNRVRNVDGRIVNQQGKYTGKRHSVQAVQFNRIARVPKVEIAWNEVVNEPGKSAVEDNISMYESSGTAASPISIHDNYIHGAYSANPLKAKDYSGGGILLGDGRKDSMDIAGGYVEVFNNQVINTSNHGVGIAGGHHQRVYSNRLVSTGLLPGGVVDPNANVGLYVWNINGAGNNSRTFLNNVVEKNVIGWKRFDSAGKVYYHNLWTPSCQETKGNICKDNESWPVPVDDDVEREEFAYWQNKLRDAKVVVGVRRAPGTANSP</sequence>
<evidence type="ECO:0000313" key="1">
    <source>
        <dbReference type="EMBL" id="MBB6016881.1"/>
    </source>
</evidence>
<evidence type="ECO:0000313" key="2">
    <source>
        <dbReference type="EMBL" id="TNM71844.1"/>
    </source>
</evidence>
<comment type="caution">
    <text evidence="2">The sequence shown here is derived from an EMBL/GenBank/DDBJ whole genome shotgun (WGS) entry which is preliminary data.</text>
</comment>
<dbReference type="EMBL" id="VDMO01000005">
    <property type="protein sequence ID" value="TNM71844.1"/>
    <property type="molecule type" value="Genomic_DNA"/>
</dbReference>
<reference evidence="2 3" key="1">
    <citation type="submission" date="2019-06" db="EMBL/GenBank/DDBJ databases">
        <title>Genome sequence of Deinococcus radiopugnans ATCC 19172.</title>
        <authorList>
            <person name="Maclea K.S."/>
            <person name="Maynard C.R."/>
        </authorList>
    </citation>
    <scope>NUCLEOTIDE SEQUENCE [LARGE SCALE GENOMIC DNA]</scope>
    <source>
        <strain evidence="2 3">ATCC 19172</strain>
    </source>
</reference>
<dbReference type="Proteomes" id="UP000629870">
    <property type="component" value="Unassembled WGS sequence"/>
</dbReference>
<dbReference type="AlphaFoldDB" id="A0A5C4Y8P4"/>
<evidence type="ECO:0008006" key="5">
    <source>
        <dbReference type="Google" id="ProtNLM"/>
    </source>
</evidence>
<dbReference type="SUPFAM" id="SSF51126">
    <property type="entry name" value="Pectin lyase-like"/>
    <property type="match status" value="1"/>
</dbReference>
<dbReference type="SMART" id="SM00710">
    <property type="entry name" value="PbH1"/>
    <property type="match status" value="4"/>
</dbReference>
<dbReference type="InterPro" id="IPR011050">
    <property type="entry name" value="Pectin_lyase_fold/virulence"/>
</dbReference>
<evidence type="ECO:0000313" key="4">
    <source>
        <dbReference type="Proteomes" id="UP000629870"/>
    </source>
</evidence>
<protein>
    <recommendedName>
        <fullName evidence="5">Right-handed parallel beta-helix repeat-containing protein</fullName>
    </recommendedName>
</protein>
<gene>
    <name evidence="2" type="ORF">FHR04_05565</name>
    <name evidence="1" type="ORF">HNQ04_002136</name>
</gene>
<reference evidence="1 4" key="2">
    <citation type="submission" date="2020-08" db="EMBL/GenBank/DDBJ databases">
        <title>Genomic Encyclopedia of Type Strains, Phase IV (KMG-IV): sequencing the most valuable type-strain genomes for metagenomic binning, comparative biology and taxonomic classification.</title>
        <authorList>
            <person name="Goeker M."/>
        </authorList>
    </citation>
    <scope>NUCLEOTIDE SEQUENCE [LARGE SCALE GENOMIC DNA]</scope>
    <source>
        <strain evidence="1 4">DSM 12027</strain>
    </source>
</reference>
<accession>A0A5C4Y8P4</accession>
<keyword evidence="4" id="KW-1185">Reference proteome</keyword>
<dbReference type="RefSeq" id="WP_139401458.1">
    <property type="nucleotide sequence ID" value="NZ_JACHEW010000009.1"/>
</dbReference>
<name>A0A5C4Y8P4_9DEIO</name>
<dbReference type="OrthoDB" id="52297at2"/>